<dbReference type="Gene3D" id="3.50.50.60">
    <property type="entry name" value="FAD/NAD(P)-binding domain"/>
    <property type="match status" value="2"/>
</dbReference>
<feature type="domain" description="FAD/NAD(P)-binding" evidence="3">
    <location>
        <begin position="32"/>
        <end position="146"/>
    </location>
</feature>
<dbReference type="OrthoDB" id="9802771at2"/>
<sequence>MKNISRRGFGKAALATGITIMVSGKAAAQRRYDVVVIGGGFGGATAAKYLRKFEPKLSVALIEQNRVFHTCPFSNLVIGGLRPLNAIAHNYLALSKRWGIDVIHQRAGRLNPSARTVRLADGPEIGFEKAIVSPGVDFDFQAIEGYGRPAMRTMPHAWKAGPQTRELRDQLREMEDGGLVIIAPPMDPFRCPPGPYERASMIAHYLKTRKPRSKILILDPKTTFSKEALFKQAWERLYPGMIEHLNAADDGRVVRVDPDRLEVETAFGARYRGAVVNIIPPQFAGVIAGNAGLANEDGWCPVNPVTFESRMARDIHIIGDAAIAGAMPKSGFSANSQGKIAALNVAAALTGRDPVAGSFANTCYSILAPDYGISVAKVYRTTDDGIVGVEGSGGLSPMDADAGFRAAEAHYAQGWYEAVTADMFT</sequence>
<accession>A0A2M9G6V7</accession>
<evidence type="ECO:0000256" key="2">
    <source>
        <dbReference type="ARBA" id="ARBA00022827"/>
    </source>
</evidence>
<dbReference type="InterPro" id="IPR006311">
    <property type="entry name" value="TAT_signal"/>
</dbReference>
<dbReference type="EMBL" id="PHIG01000005">
    <property type="protein sequence ID" value="PJK31458.1"/>
    <property type="molecule type" value="Genomic_DNA"/>
</dbReference>
<feature type="domain" description="Sulfide dehydrogenase [flavocytochrome c] flavoprotein chain central" evidence="5">
    <location>
        <begin position="164"/>
        <end position="280"/>
    </location>
</feature>
<dbReference type="PANTHER" id="PTHR43755">
    <property type="match status" value="1"/>
</dbReference>
<dbReference type="InterPro" id="IPR023753">
    <property type="entry name" value="FAD/NAD-binding_dom"/>
</dbReference>
<dbReference type="SUPFAM" id="SSF55424">
    <property type="entry name" value="FAD/NAD-linked reductases, dimerisation (C-terminal) domain"/>
    <property type="match status" value="1"/>
</dbReference>
<dbReference type="Proteomes" id="UP000229498">
    <property type="component" value="Unassembled WGS sequence"/>
</dbReference>
<dbReference type="AlphaFoldDB" id="A0A2M9G6V7"/>
<dbReference type="Pfam" id="PF09242">
    <property type="entry name" value="FCSD-flav_bind"/>
    <property type="match status" value="1"/>
</dbReference>
<dbReference type="InterPro" id="IPR052541">
    <property type="entry name" value="SQRD"/>
</dbReference>
<dbReference type="InterPro" id="IPR036188">
    <property type="entry name" value="FAD/NAD-bd_sf"/>
</dbReference>
<comment type="caution">
    <text evidence="6">The sequence shown here is derived from an EMBL/GenBank/DDBJ whole genome shotgun (WGS) entry which is preliminary data.</text>
</comment>
<dbReference type="GO" id="GO:0050660">
    <property type="term" value="F:flavin adenine dinucleotide binding"/>
    <property type="evidence" value="ECO:0007669"/>
    <property type="project" value="InterPro"/>
</dbReference>
<feature type="domain" description="Flavocytochrome c sulphide dehydrogenase flavin-binding" evidence="4">
    <location>
        <begin position="358"/>
        <end position="424"/>
    </location>
</feature>
<dbReference type="RefSeq" id="WP_109793884.1">
    <property type="nucleotide sequence ID" value="NZ_PHIG01000005.1"/>
</dbReference>
<gene>
    <name evidence="6" type="ORF">CVT23_01945</name>
</gene>
<dbReference type="InterPro" id="IPR015323">
    <property type="entry name" value="FlavoCytC_S_DH_flav-bd"/>
</dbReference>
<keyword evidence="1" id="KW-0285">Flavoprotein</keyword>
<dbReference type="Pfam" id="PF21706">
    <property type="entry name" value="FCSD_central"/>
    <property type="match status" value="1"/>
</dbReference>
<evidence type="ECO:0000259" key="5">
    <source>
        <dbReference type="Pfam" id="PF21706"/>
    </source>
</evidence>
<keyword evidence="7" id="KW-1185">Reference proteome</keyword>
<proteinExistence type="predicted"/>
<dbReference type="FunFam" id="3.50.50.60:FF:000234">
    <property type="entry name" value="Flavocytochrome C sulfide dehydrogenase"/>
    <property type="match status" value="1"/>
</dbReference>
<keyword evidence="2" id="KW-0274">FAD</keyword>
<evidence type="ECO:0000313" key="6">
    <source>
        <dbReference type="EMBL" id="PJK31458.1"/>
    </source>
</evidence>
<evidence type="ECO:0000259" key="4">
    <source>
        <dbReference type="Pfam" id="PF09242"/>
    </source>
</evidence>
<dbReference type="Pfam" id="PF07992">
    <property type="entry name" value="Pyr_redox_2"/>
    <property type="match status" value="1"/>
</dbReference>
<organism evidence="6 7">
    <name type="scientific">Minwuia thermotolerans</name>
    <dbReference type="NCBI Taxonomy" id="2056226"/>
    <lineage>
        <taxon>Bacteria</taxon>
        <taxon>Pseudomonadati</taxon>
        <taxon>Pseudomonadota</taxon>
        <taxon>Alphaproteobacteria</taxon>
        <taxon>Minwuiales</taxon>
        <taxon>Minwuiaceae</taxon>
        <taxon>Minwuia</taxon>
    </lineage>
</organism>
<dbReference type="Gene3D" id="3.90.760.10">
    <property type="entry name" value="Flavocytochrome c sulphide dehydrogenase, flavin-binding domain"/>
    <property type="match status" value="1"/>
</dbReference>
<dbReference type="PROSITE" id="PS51318">
    <property type="entry name" value="TAT"/>
    <property type="match status" value="1"/>
</dbReference>
<dbReference type="PANTHER" id="PTHR43755:SF1">
    <property type="entry name" value="FAD-DEPENDENT PYRIDINE NUCLEOTIDE-DISULPHIDE OXIDOREDUCTASE"/>
    <property type="match status" value="1"/>
</dbReference>
<name>A0A2M9G6V7_9PROT</name>
<dbReference type="SUPFAM" id="SSF51905">
    <property type="entry name" value="FAD/NAD(P)-binding domain"/>
    <property type="match status" value="2"/>
</dbReference>
<reference evidence="6 7" key="1">
    <citation type="submission" date="2017-11" db="EMBL/GenBank/DDBJ databases">
        <title>Draft genome sequence of Rhizobiales bacterium SY3-13.</title>
        <authorList>
            <person name="Sun C."/>
        </authorList>
    </citation>
    <scope>NUCLEOTIDE SEQUENCE [LARGE SCALE GENOMIC DNA]</scope>
    <source>
        <strain evidence="6 7">SY3-13</strain>
    </source>
</reference>
<dbReference type="GO" id="GO:0016491">
    <property type="term" value="F:oxidoreductase activity"/>
    <property type="evidence" value="ECO:0007669"/>
    <property type="project" value="InterPro"/>
</dbReference>
<dbReference type="InterPro" id="IPR037092">
    <property type="entry name" value="FlavoCytC_S_DH_flav-bd_sf"/>
</dbReference>
<dbReference type="InterPro" id="IPR016156">
    <property type="entry name" value="FAD/NAD-linked_Rdtase_dimer_sf"/>
</dbReference>
<evidence type="ECO:0000256" key="1">
    <source>
        <dbReference type="ARBA" id="ARBA00022630"/>
    </source>
</evidence>
<protein>
    <submittedName>
        <fullName evidence="6">Cytochrome C</fullName>
    </submittedName>
</protein>
<dbReference type="InterPro" id="IPR049386">
    <property type="entry name" value="FCSD_central"/>
</dbReference>
<evidence type="ECO:0000313" key="7">
    <source>
        <dbReference type="Proteomes" id="UP000229498"/>
    </source>
</evidence>
<evidence type="ECO:0000259" key="3">
    <source>
        <dbReference type="Pfam" id="PF07992"/>
    </source>
</evidence>